<evidence type="ECO:0000313" key="1">
    <source>
        <dbReference type="EMBL" id="SVB97510.1"/>
    </source>
</evidence>
<feature type="non-terminal residue" evidence="1">
    <location>
        <position position="40"/>
    </location>
</feature>
<dbReference type="AlphaFoldDB" id="A0A382ICY0"/>
<protein>
    <submittedName>
        <fullName evidence="1">Uncharacterized protein</fullName>
    </submittedName>
</protein>
<accession>A0A382ICY0</accession>
<dbReference type="EMBL" id="UINC01066616">
    <property type="protein sequence ID" value="SVB97510.1"/>
    <property type="molecule type" value="Genomic_DNA"/>
</dbReference>
<proteinExistence type="predicted"/>
<reference evidence="1" key="1">
    <citation type="submission" date="2018-05" db="EMBL/GenBank/DDBJ databases">
        <authorList>
            <person name="Lanie J.A."/>
            <person name="Ng W.-L."/>
            <person name="Kazmierczak K.M."/>
            <person name="Andrzejewski T.M."/>
            <person name="Davidsen T.M."/>
            <person name="Wayne K.J."/>
            <person name="Tettelin H."/>
            <person name="Glass J.I."/>
            <person name="Rusch D."/>
            <person name="Podicherti R."/>
            <person name="Tsui H.-C.T."/>
            <person name="Winkler M.E."/>
        </authorList>
    </citation>
    <scope>NUCLEOTIDE SEQUENCE</scope>
</reference>
<organism evidence="1">
    <name type="scientific">marine metagenome</name>
    <dbReference type="NCBI Taxonomy" id="408172"/>
    <lineage>
        <taxon>unclassified sequences</taxon>
        <taxon>metagenomes</taxon>
        <taxon>ecological metagenomes</taxon>
    </lineage>
</organism>
<name>A0A382ICY0_9ZZZZ</name>
<sequence length="40" mass="4490">MKHGKKFQPKPWDFLYIPIGASITFSGPNCGLGFFGCQRD</sequence>
<gene>
    <name evidence="1" type="ORF">METZ01_LOCUS250364</name>
</gene>